<keyword evidence="1" id="KW-0812">Transmembrane</keyword>
<reference evidence="2 3" key="1">
    <citation type="submission" date="2018-08" db="EMBL/GenBank/DDBJ databases">
        <title>Pseudooceanicola sediminis CY03 in the family Rhodobacteracea.</title>
        <authorList>
            <person name="Zhang Y.-J."/>
        </authorList>
    </citation>
    <scope>NUCLEOTIDE SEQUENCE [LARGE SCALE GENOMIC DNA]</scope>
    <source>
        <strain evidence="2 3">CY03</strain>
    </source>
</reference>
<accession>A0A399J3K5</accession>
<dbReference type="EMBL" id="QWJJ01000003">
    <property type="protein sequence ID" value="RII39998.1"/>
    <property type="molecule type" value="Genomic_DNA"/>
</dbReference>
<protein>
    <submittedName>
        <fullName evidence="2">DUF1109 domain-containing protein</fullName>
    </submittedName>
</protein>
<evidence type="ECO:0000313" key="2">
    <source>
        <dbReference type="EMBL" id="RII39998.1"/>
    </source>
</evidence>
<dbReference type="OrthoDB" id="7764375at2"/>
<evidence type="ECO:0000313" key="3">
    <source>
        <dbReference type="Proteomes" id="UP000265848"/>
    </source>
</evidence>
<comment type="caution">
    <text evidence="2">The sequence shown here is derived from an EMBL/GenBank/DDBJ whole genome shotgun (WGS) entry which is preliminary data.</text>
</comment>
<keyword evidence="1" id="KW-0472">Membrane</keyword>
<feature type="transmembrane region" description="Helical" evidence="1">
    <location>
        <begin position="26"/>
        <end position="45"/>
    </location>
</feature>
<feature type="transmembrane region" description="Helical" evidence="1">
    <location>
        <begin position="161"/>
        <end position="179"/>
    </location>
</feature>
<feature type="transmembrane region" description="Helical" evidence="1">
    <location>
        <begin position="126"/>
        <end position="149"/>
    </location>
</feature>
<feature type="transmembrane region" description="Helical" evidence="1">
    <location>
        <begin position="94"/>
        <end position="114"/>
    </location>
</feature>
<evidence type="ECO:0000256" key="1">
    <source>
        <dbReference type="SAM" id="Phobius"/>
    </source>
</evidence>
<dbReference type="AlphaFoldDB" id="A0A399J3K5"/>
<dbReference type="Pfam" id="PF06532">
    <property type="entry name" value="NrsF"/>
    <property type="match status" value="1"/>
</dbReference>
<dbReference type="Proteomes" id="UP000265848">
    <property type="component" value="Unassembled WGS sequence"/>
</dbReference>
<keyword evidence="3" id="KW-1185">Reference proteome</keyword>
<dbReference type="RefSeq" id="WP_119397877.1">
    <property type="nucleotide sequence ID" value="NZ_QWJJ01000003.1"/>
</dbReference>
<organism evidence="2 3">
    <name type="scientific">Pseudooceanicola sediminis</name>
    <dbReference type="NCBI Taxonomy" id="2211117"/>
    <lineage>
        <taxon>Bacteria</taxon>
        <taxon>Pseudomonadati</taxon>
        <taxon>Pseudomonadota</taxon>
        <taxon>Alphaproteobacteria</taxon>
        <taxon>Rhodobacterales</taxon>
        <taxon>Paracoccaceae</taxon>
        <taxon>Pseudooceanicola</taxon>
    </lineage>
</organism>
<keyword evidence="1" id="KW-1133">Transmembrane helix</keyword>
<gene>
    <name evidence="2" type="ORF">DL237_04730</name>
</gene>
<name>A0A399J3K5_9RHOB</name>
<feature type="transmembrane region" description="Helical" evidence="1">
    <location>
        <begin position="65"/>
        <end position="82"/>
    </location>
</feature>
<sequence>MKTEDLISLLATQPAIAPNMGPEARLGPALLFGGAVTVLLFMLVLGPRSDLAAALAQPVVLAKTLLPLVLGCFAIVLALRMARPGAPLRWSRWLIWAVPGVTLALLGTAFVTAAPAQRLALFLGHSIPVCLPAIFVLSLPLLVAMIRALQRGAPVHPARCGALAGLAAAGLATTLYSLFCTEDSPLFYGVWYSLGICLTAGAGALAGARWLRW</sequence>
<feature type="transmembrane region" description="Helical" evidence="1">
    <location>
        <begin position="191"/>
        <end position="211"/>
    </location>
</feature>
<dbReference type="InterPro" id="IPR009495">
    <property type="entry name" value="NrsF"/>
</dbReference>
<proteinExistence type="predicted"/>